<reference evidence="3 4" key="1">
    <citation type="journal article" date="2018" name="BMC Genomics">
        <title>The genome of Naegleria lovaniensis, the basis for a comparative approach to unravel pathogenicity factors of the human pathogenic amoeba N. fowleri.</title>
        <authorList>
            <person name="Liechti N."/>
            <person name="Schurch N."/>
            <person name="Bruggmann R."/>
            <person name="Wittwer M."/>
        </authorList>
    </citation>
    <scope>NUCLEOTIDE SEQUENCE [LARGE SCALE GENOMIC DNA]</scope>
    <source>
        <strain evidence="3 4">ATCC 30569</strain>
    </source>
</reference>
<proteinExistence type="predicted"/>
<dbReference type="InterPro" id="IPR045866">
    <property type="entry name" value="FAM210A/B-like"/>
</dbReference>
<dbReference type="Pfam" id="PF06916">
    <property type="entry name" value="FAM210A-B_dom"/>
    <property type="match status" value="1"/>
</dbReference>
<comment type="caution">
    <text evidence="3">The sequence shown here is derived from an EMBL/GenBank/DDBJ whole genome shotgun (WGS) entry which is preliminary data.</text>
</comment>
<evidence type="ECO:0000313" key="4">
    <source>
        <dbReference type="Proteomes" id="UP000816034"/>
    </source>
</evidence>
<sequence>MIQSTLRSSRLIFHTNTASHNKILLAPSVFGHPSIRNFHVCNNNNNNHPVTATTQSTSSESNITSESSILTSTTKTLNNNSVTTGVNASTEEKLSLLGKIKRFIKEHGFMGLFLYFSMYFSTLGLLFVILQQGLLPTRAVLEWLSENGFRSFIGDSEKLDSSQKYANFVLAYIVNRLLEPIRLVMTYRMTPKVSQFLRRVVLRK</sequence>
<protein>
    <recommendedName>
        <fullName evidence="2">DUF1279 domain-containing protein</fullName>
    </recommendedName>
</protein>
<feature type="transmembrane region" description="Helical" evidence="1">
    <location>
        <begin position="109"/>
        <end position="130"/>
    </location>
</feature>
<organism evidence="3 4">
    <name type="scientific">Naegleria lovaniensis</name>
    <name type="common">Amoeba</name>
    <dbReference type="NCBI Taxonomy" id="51637"/>
    <lineage>
        <taxon>Eukaryota</taxon>
        <taxon>Discoba</taxon>
        <taxon>Heterolobosea</taxon>
        <taxon>Tetramitia</taxon>
        <taxon>Eutetramitia</taxon>
        <taxon>Vahlkampfiidae</taxon>
        <taxon>Naegleria</taxon>
    </lineage>
</organism>
<keyword evidence="1" id="KW-0472">Membrane</keyword>
<accession>A0AA88GG08</accession>
<dbReference type="EMBL" id="PYSW02000056">
    <property type="protein sequence ID" value="KAG2373351.1"/>
    <property type="molecule type" value="Genomic_DNA"/>
</dbReference>
<dbReference type="RefSeq" id="XP_044542525.1">
    <property type="nucleotide sequence ID" value="XM_044687959.1"/>
</dbReference>
<dbReference type="PANTHER" id="PTHR21377">
    <property type="entry name" value="PROTEIN FAM210B, MITOCHONDRIAL"/>
    <property type="match status" value="1"/>
</dbReference>
<dbReference type="GeneID" id="68104671"/>
<feature type="domain" description="DUF1279" evidence="2">
    <location>
        <begin position="99"/>
        <end position="191"/>
    </location>
</feature>
<dbReference type="AlphaFoldDB" id="A0AA88GG08"/>
<keyword evidence="1" id="KW-0812">Transmembrane</keyword>
<evidence type="ECO:0000313" key="3">
    <source>
        <dbReference type="EMBL" id="KAG2373351.1"/>
    </source>
</evidence>
<keyword evidence="1" id="KW-1133">Transmembrane helix</keyword>
<evidence type="ECO:0000256" key="1">
    <source>
        <dbReference type="SAM" id="Phobius"/>
    </source>
</evidence>
<name>A0AA88GG08_NAELO</name>
<dbReference type="InterPro" id="IPR009688">
    <property type="entry name" value="FAM210A/B-like_dom"/>
</dbReference>
<gene>
    <name evidence="3" type="ORF">C9374_012217</name>
</gene>
<dbReference type="PANTHER" id="PTHR21377:SF0">
    <property type="entry name" value="PROTEIN FAM210B, MITOCHONDRIAL"/>
    <property type="match status" value="1"/>
</dbReference>
<dbReference type="Proteomes" id="UP000816034">
    <property type="component" value="Unassembled WGS sequence"/>
</dbReference>
<dbReference type="GO" id="GO:0005739">
    <property type="term" value="C:mitochondrion"/>
    <property type="evidence" value="ECO:0007669"/>
    <property type="project" value="TreeGrafter"/>
</dbReference>
<keyword evidence="4" id="KW-1185">Reference proteome</keyword>
<evidence type="ECO:0000259" key="2">
    <source>
        <dbReference type="Pfam" id="PF06916"/>
    </source>
</evidence>